<dbReference type="Pfam" id="PF00415">
    <property type="entry name" value="RCC1"/>
    <property type="match status" value="1"/>
</dbReference>
<dbReference type="VEuPathDB" id="PlasmoDB:PGAL8A_00432700"/>
<dbReference type="OMA" id="HDQHGKH"/>
<feature type="repeat" description="RCC1" evidence="2">
    <location>
        <begin position="280"/>
        <end position="329"/>
    </location>
</feature>
<keyword evidence="1" id="KW-0677">Repeat</keyword>
<evidence type="ECO:0000256" key="3">
    <source>
        <dbReference type="SAM" id="Coils"/>
    </source>
</evidence>
<comment type="caution">
    <text evidence="5">The sequence shown here is derived from an EMBL/GenBank/DDBJ whole genome shotgun (WGS) entry which is preliminary data.</text>
</comment>
<dbReference type="Pfam" id="PF13540">
    <property type="entry name" value="RCC1_2"/>
    <property type="match status" value="1"/>
</dbReference>
<dbReference type="EMBL" id="CVMV01000070">
    <property type="protein sequence ID" value="CRG96746.1"/>
    <property type="molecule type" value="Genomic_DNA"/>
</dbReference>
<keyword evidence="6" id="KW-1185">Reference proteome</keyword>
<proteinExistence type="predicted"/>
<dbReference type="RefSeq" id="XP_028529550.1">
    <property type="nucleotide sequence ID" value="XM_028673059.1"/>
</dbReference>
<evidence type="ECO:0000313" key="6">
    <source>
        <dbReference type="Proteomes" id="UP000220797"/>
    </source>
</evidence>
<reference evidence="5" key="1">
    <citation type="submission" date="2015-04" db="EMBL/GenBank/DDBJ databases">
        <authorList>
            <consortium name="Pathogen Informatics"/>
        </authorList>
    </citation>
    <scope>NUCLEOTIDE SEQUENCE [LARGE SCALE GENOMIC DNA]</scope>
    <source>
        <strain evidence="5">8A</strain>
    </source>
</reference>
<evidence type="ECO:0000313" key="5">
    <source>
        <dbReference type="EMBL" id="CRG96746.1"/>
    </source>
</evidence>
<keyword evidence="3" id="KW-0175">Coiled coil</keyword>
<dbReference type="PANTHER" id="PTHR22872">
    <property type="entry name" value="BTK-BINDING PROTEIN-RELATED"/>
    <property type="match status" value="1"/>
</dbReference>
<dbReference type="InterPro" id="IPR009091">
    <property type="entry name" value="RCC1/BLIP-II"/>
</dbReference>
<feature type="compositionally biased region" description="Polar residues" evidence="4">
    <location>
        <begin position="2743"/>
        <end position="2754"/>
    </location>
</feature>
<feature type="coiled-coil region" evidence="3">
    <location>
        <begin position="2166"/>
        <end position="2193"/>
    </location>
</feature>
<feature type="region of interest" description="Disordered" evidence="4">
    <location>
        <begin position="2735"/>
        <end position="2762"/>
    </location>
</feature>
<dbReference type="Proteomes" id="UP000220797">
    <property type="component" value="Unassembled WGS sequence"/>
</dbReference>
<protein>
    <submittedName>
        <fullName evidence="5">Regulator of chromosome condensation, putative</fullName>
    </submittedName>
</protein>
<dbReference type="PROSITE" id="PS00626">
    <property type="entry name" value="RCC1_2"/>
    <property type="match status" value="1"/>
</dbReference>
<gene>
    <name evidence="5" type="ORF">PGAL8A_00432700</name>
</gene>
<dbReference type="GeneID" id="39732859"/>
<organism evidence="5 6">
    <name type="scientific">Plasmodium gallinaceum</name>
    <dbReference type="NCBI Taxonomy" id="5849"/>
    <lineage>
        <taxon>Eukaryota</taxon>
        <taxon>Sar</taxon>
        <taxon>Alveolata</taxon>
        <taxon>Apicomplexa</taxon>
        <taxon>Aconoidasida</taxon>
        <taxon>Haemosporida</taxon>
        <taxon>Plasmodiidae</taxon>
        <taxon>Plasmodium</taxon>
        <taxon>Plasmodium (Haemamoeba)</taxon>
    </lineage>
</organism>
<name>A0A1J1GW16_PLAGA</name>
<evidence type="ECO:0000256" key="4">
    <source>
        <dbReference type="SAM" id="MobiDB-lite"/>
    </source>
</evidence>
<dbReference type="PROSITE" id="PS50012">
    <property type="entry name" value="RCC1_3"/>
    <property type="match status" value="1"/>
</dbReference>
<dbReference type="InterPro" id="IPR051625">
    <property type="entry name" value="Signaling_Regulatory_Domain"/>
</dbReference>
<evidence type="ECO:0000256" key="2">
    <source>
        <dbReference type="PROSITE-ProRule" id="PRU00235"/>
    </source>
</evidence>
<accession>A0A1J1GW16</accession>
<dbReference type="PANTHER" id="PTHR22872:SF2">
    <property type="entry name" value="INHIBITOR OF BRUTON TYROSINE KINASE"/>
    <property type="match status" value="1"/>
</dbReference>
<dbReference type="Gene3D" id="2.130.10.30">
    <property type="entry name" value="Regulator of chromosome condensation 1/beta-lactamase-inhibitor protein II"/>
    <property type="match status" value="1"/>
</dbReference>
<dbReference type="OrthoDB" id="10256179at2759"/>
<feature type="coiled-coil region" evidence="3">
    <location>
        <begin position="2362"/>
        <end position="2544"/>
    </location>
</feature>
<dbReference type="SUPFAM" id="SSF50985">
    <property type="entry name" value="RCC1/BLIP-II"/>
    <property type="match status" value="1"/>
</dbReference>
<evidence type="ECO:0000256" key="1">
    <source>
        <dbReference type="ARBA" id="ARBA00022737"/>
    </source>
</evidence>
<dbReference type="InterPro" id="IPR000408">
    <property type="entry name" value="Reg_chr_condens"/>
</dbReference>
<sequence>MMSNEKCGSKIHVFVIKNIVGIEKEKKGLDEEEKKKEIGDLIEVNNNEDTKDNIINMNEKNTNRKNEKKEEIITHKIYYPQVKIVKVSCGKSIIGFLSIVGKIYCWHLNNFNDFDKNVPYLLVDSILKNKTIHDVSSGHHHIAFLSKDGELFTYGDNTYGQLGNNSINENDYLEEIDNDKFNSANNCKIKNQKKYKVYKVDVQNNIVKCVYSSEKYTLYLTIDGLLYGFGLINEYFIKGKMNRNKINKVLTKPHHIYTNDIAFKKISIGINFILAINFNNFIYSWGQNTNGVLGHSNCIDSYEPKKIENLKNVIFISAGKISLCKTMEEELYIWGGNYGNKPNLIKNKFDDMHINNNFIIGLCGKKNLWVKNIDNLSHGYYINNLKINLLCSYDNLIIGVENYEEENDLNEKKNVRQFECKNNFNNLNTSVDITENGVNLRNNPIDIVNNYILLSDESKKYTNDITNNNNKNINNNDINDNNINNTNISNNNNINFNNNDNSTINSSKNKKVLSRNLHKNESKQNNFKDSNNTDNFNCIKDNIVVNKTNNYEYNNECDNTIDNEKKEFNKNNENIHNIENNCDDVYKGACCFKEIDFSNGNKNSTLLSNNNEQDKKNTKRAISNEDFNEDSKNILMKKELNINRELNIQNVSLENNSIINEENKNDYIKEMGKSVTNLNYVNNIHRNNNNKNDLSNSSLECIDDKEYNTYYDIPCKENKIIECKNNENKNLYTNCYYELNEDKNKKENECNYIKSDESNIKNNYYNEIETNDNYMENKEDYIKGNYERNHELEMENECYDEDYEDNNFYDEDDSNSISHRNIIIINNKVTEKYQFNLKSSLKKYPSSERIKKTVSFSNYVYDLAKNNYELINLNSNDEISLSEEEKENKKFSYDDNINKFSTNYCYNVHNINDEDKTIPKINKNESNLKEKLENEEKVTLNDFQNKSLNDSSFNYKLNSSINSCENTREHIQKQKLCSQNVNVVEEDSVNYKHDLLADIPTNSKENYTLLKDEMGEELKENESIETHSIVNNNNILVADSSNEFPNFCDLKDNNDKGTTNRIINEELKNECVYNNKWKNKVVDHEEKNNIEYIKENDNAYLNIEGKQKVNINSDSKTVKVDYSDNIHPESCITSKTKFLSKEDRKSSIYNYKDISSCEFNEKDGISKNYVNSNISDIKSNTNSKNNNDRLSGVKFSFNSLSYPLNKKENINLSNNKNEIKCKKEDSNLNKNSHKMKKGLYKLNFFCNNDNSQTNDFVYNSINCVNMEEKEDKHLKKNENKYDEINNRKISSEDAINKKLSNEGMYNEEQYIEEQYTEEQFNEEQFNEEQYNEEQYNEEQYNEEQYNEEQFNEKNIENDFNDVHLENKYDQVLIDKNMYSEDANDEIKHVEGKNKMKNNIKRKSNNILTNKVNTTKISKLKSKMINLTHNVNNNSNNKYMSYENNNMKLVKNNKKDLKECKDMNKNDYFEYILLKKLRRNLKKNKECNYYEMRKIKNVLGFFKNNEVINMTKNLKLKSTINKKMKSKINKMQNVLKILKKNKNFKLYEPVAITKKSKRKYLKKEAIHLNSKSRQIKDVSVKINKSKFICNEEKNINITNNSNTNNMLLHQDEEIYYKQENNKKKDKDLIINKNVLNNTKKVTLTLNHKNEKKIKDLLTIDSKLSENNNCINKQNNLKRNLSEGNITKLKASNIGKKRSLSNKEHIINNRNITNDSKKNTFIKNDKKKLEKKKSDYQNKQMFMSCLSLNTLNKSYLDGNNKNEYGEKKITSNIKRNVSACTISNTNTNNNNYYHLNNYSKLKENDYFSDSDKVTNATIHSKGICKSNNISNYDYKNLCDAYNSCNDILEMEKQTFRINSLSFQDIKNSKKEELRVPSISDITTKVGKNISFKSASNNYMHTNDNNNIKECVTENICNEENENKSNQNFHYKWGKDTSDAYGKNIKTFDSIILKNDNDNNDYNNVWCDKYDKGYGSECNDEKSEMNHICNRLLKKKRNKILNEKKLIQLKYINDNNITNHSMKLNRENDCNKENINNLCGNKSNTFEIRKYNEKFPISRNSSIKNEQKSNDLIKKVNKKENEALCIYDINRSKQNNSFNNKALPKKYILSTTNNNNKKEKSSENLIIHNKEYNKNEKYGNNFKMRKIEDKKFNENENKIIDKVPLDKKKNNKSILLKKLQNDISNIKNDILNEKIRENKNLKICDENSDYSDSINYNETKHIMNILDNKGENINEEGCKYYLLNLKEKLKNNLKKKKHKKYINKIYKTMKYIFTEYNKMKKEKEDANKRNEYLKFLLENTIAKTNEMLRINKNSFQSYIDKMQKENMILKNELDEESYQHHYDLQQLVNKITNMEKIKDYIMYQNEEYNKKIIALALECDKLEKKKNELHSIVNEYKLNLEKEKKKKKYILRKVENSLKGWETDYNELKEKYNCIKDNNEELIKSNEELKHETLKLKEELYHKDVVINKKIEKINDLNMNYVSLKNDYKNNVSDNMYTNKTYDDLLSKYEAMEEFFKKNTEKLEKELLEKEKQIQIFEKEKKVIQDECLDVSKNVTTLKNKSKILNNYKNNDDSLKLLMENSINTIFKNLDNVEELKVNENLKNKIIDVVKNFMTNESLLKMYNCHNDNLSRNSKSDDSNIDNNTTYYSNNESSIELSNDMKSMLNEENLNNFNNHNKFFKNKKLKRTVIEEMKQILLSLEKKKKNSKYDEKIDELLSEKDMEGVKKLLKDNIINNKNIDTKKSSDGTPSESNDSIGKNNKKKKIKKNIVNHKEKMFNYDIEQTVNLKNKINELTELNKKKKIKILDKKVDEIKENYENDCQVIGICEDKKKKKDDDNKNEINAEVINIKDTFQNSKERYLKTKIRNLNKSSIKKIIKNNIRNGTTLEDTVNNSLDNNTQNEKYNDLKNNTKKIAHKENDNDKNKSNKNTQLKEIINNDFSSLQNEILTNKDEYLEGISKLNDTVEKKNINNDIKILLDGTKEINSNNLRSQNVNKNSKKKKKSFNAILDKIFDTPIDHSSINENMLNIQDSIENNIKNIFNTHDY</sequence>